<accession>A0A323TL28</accession>
<comment type="subcellular location">
    <subcellularLocation>
        <location evidence="1">Cell inner membrane</location>
        <topology evidence="1">Multi-pass membrane protein</topology>
    </subcellularLocation>
</comment>
<evidence type="ECO:0000256" key="3">
    <source>
        <dbReference type="ARBA" id="ARBA00022475"/>
    </source>
</evidence>
<comment type="similarity">
    <text evidence="8">Belongs to the TRAP transporter small permease family.</text>
</comment>
<reference evidence="11 12" key="1">
    <citation type="submission" date="2017-10" db="EMBL/GenBank/DDBJ databases">
        <title>Bacillus sp. nov., a halophilic bacterium isolated from a Keqin Lake.</title>
        <authorList>
            <person name="Wang H."/>
        </authorList>
    </citation>
    <scope>NUCLEOTIDE SEQUENCE [LARGE SCALE GENOMIC DNA]</scope>
    <source>
        <strain evidence="11 12">KQ-12</strain>
    </source>
</reference>
<evidence type="ECO:0000256" key="7">
    <source>
        <dbReference type="ARBA" id="ARBA00023136"/>
    </source>
</evidence>
<keyword evidence="4" id="KW-0997">Cell inner membrane</keyword>
<comment type="caution">
    <text evidence="11">The sequence shown here is derived from an EMBL/GenBank/DDBJ whole genome shotgun (WGS) entry which is preliminary data.</text>
</comment>
<dbReference type="GO" id="GO:0005886">
    <property type="term" value="C:plasma membrane"/>
    <property type="evidence" value="ECO:0007669"/>
    <property type="project" value="UniProtKB-SubCell"/>
</dbReference>
<dbReference type="Pfam" id="PF04290">
    <property type="entry name" value="DctQ"/>
    <property type="match status" value="1"/>
</dbReference>
<evidence type="ECO:0000259" key="10">
    <source>
        <dbReference type="Pfam" id="PF04290"/>
    </source>
</evidence>
<dbReference type="Proteomes" id="UP000248214">
    <property type="component" value="Unassembled WGS sequence"/>
</dbReference>
<keyword evidence="5 9" id="KW-0812">Transmembrane</keyword>
<dbReference type="OrthoDB" id="1807003at2"/>
<organism evidence="11 12">
    <name type="scientific">Salipaludibacillus keqinensis</name>
    <dbReference type="NCBI Taxonomy" id="2045207"/>
    <lineage>
        <taxon>Bacteria</taxon>
        <taxon>Bacillati</taxon>
        <taxon>Bacillota</taxon>
        <taxon>Bacilli</taxon>
        <taxon>Bacillales</taxon>
        <taxon>Bacillaceae</taxon>
    </lineage>
</organism>
<evidence type="ECO:0000256" key="2">
    <source>
        <dbReference type="ARBA" id="ARBA00022448"/>
    </source>
</evidence>
<keyword evidence="12" id="KW-1185">Reference proteome</keyword>
<dbReference type="InterPro" id="IPR055348">
    <property type="entry name" value="DctQ"/>
</dbReference>
<evidence type="ECO:0000256" key="5">
    <source>
        <dbReference type="ARBA" id="ARBA00022692"/>
    </source>
</evidence>
<keyword evidence="7 9" id="KW-0472">Membrane</keyword>
<dbReference type="PANTHER" id="PTHR35011">
    <property type="entry name" value="2,3-DIKETO-L-GULONATE TRAP TRANSPORTER SMALL PERMEASE PROTEIN YIAM"/>
    <property type="match status" value="1"/>
</dbReference>
<dbReference type="EMBL" id="PDOD01000001">
    <property type="protein sequence ID" value="PYZ94826.1"/>
    <property type="molecule type" value="Genomic_DNA"/>
</dbReference>
<feature type="transmembrane region" description="Helical" evidence="9">
    <location>
        <begin position="86"/>
        <end position="107"/>
    </location>
</feature>
<evidence type="ECO:0000256" key="9">
    <source>
        <dbReference type="SAM" id="Phobius"/>
    </source>
</evidence>
<feature type="transmembrane region" description="Helical" evidence="9">
    <location>
        <begin position="127"/>
        <end position="153"/>
    </location>
</feature>
<proteinExistence type="inferred from homology"/>
<evidence type="ECO:0000313" key="11">
    <source>
        <dbReference type="EMBL" id="PYZ94826.1"/>
    </source>
</evidence>
<feature type="transmembrane region" description="Helical" evidence="9">
    <location>
        <begin position="12"/>
        <end position="35"/>
    </location>
</feature>
<evidence type="ECO:0000256" key="1">
    <source>
        <dbReference type="ARBA" id="ARBA00004429"/>
    </source>
</evidence>
<dbReference type="RefSeq" id="WP_110608459.1">
    <property type="nucleotide sequence ID" value="NZ_PDOD01000001.1"/>
</dbReference>
<keyword evidence="3" id="KW-1003">Cell membrane</keyword>
<feature type="domain" description="Tripartite ATP-independent periplasmic transporters DctQ component" evidence="10">
    <location>
        <begin position="23"/>
        <end position="150"/>
    </location>
</feature>
<gene>
    <name evidence="11" type="ORF">CR194_04675</name>
</gene>
<dbReference type="InterPro" id="IPR007387">
    <property type="entry name" value="TRAP_DctQ"/>
</dbReference>
<protein>
    <submittedName>
        <fullName evidence="11">TRAP transporter permease DctQ</fullName>
    </submittedName>
</protein>
<keyword evidence="2" id="KW-0813">Transport</keyword>
<evidence type="ECO:0000256" key="6">
    <source>
        <dbReference type="ARBA" id="ARBA00022989"/>
    </source>
</evidence>
<dbReference type="AlphaFoldDB" id="A0A323TL28"/>
<evidence type="ECO:0000256" key="4">
    <source>
        <dbReference type="ARBA" id="ARBA00022519"/>
    </source>
</evidence>
<sequence>MEKFIDSLSKGLHYVAQLILVAMMLMITADVLGRWIFNFPIKGTYDFTQSGLSMMIFLGLAYTHNVKEHISIDFLVEKFPEKVQNIMNSFINIFIAGIIGLLAFQLWGNSQRLFHSNTVTGDLNLPIYIFAIMATIGTTVFALTAVMNAIVYAQKVVSKNES</sequence>
<evidence type="ECO:0000313" key="12">
    <source>
        <dbReference type="Proteomes" id="UP000248214"/>
    </source>
</evidence>
<name>A0A323TL28_9BACI</name>
<keyword evidence="6 9" id="KW-1133">Transmembrane helix</keyword>
<evidence type="ECO:0000256" key="8">
    <source>
        <dbReference type="ARBA" id="ARBA00038436"/>
    </source>
</evidence>